<organism evidence="2 3">
    <name type="scientific">Micromonospora ureilytica</name>
    <dbReference type="NCBI Taxonomy" id="709868"/>
    <lineage>
        <taxon>Bacteria</taxon>
        <taxon>Bacillati</taxon>
        <taxon>Actinomycetota</taxon>
        <taxon>Actinomycetes</taxon>
        <taxon>Micromonosporales</taxon>
        <taxon>Micromonosporaceae</taxon>
        <taxon>Micromonospora</taxon>
    </lineage>
</organism>
<feature type="region of interest" description="Disordered" evidence="1">
    <location>
        <begin position="244"/>
        <end position="278"/>
    </location>
</feature>
<name>A0ABS0JDG4_9ACTN</name>
<feature type="compositionally biased region" description="Low complexity" evidence="1">
    <location>
        <begin position="254"/>
        <end position="266"/>
    </location>
</feature>
<evidence type="ECO:0000313" key="3">
    <source>
        <dbReference type="Proteomes" id="UP000614915"/>
    </source>
</evidence>
<dbReference type="Proteomes" id="UP000614915">
    <property type="component" value="Unassembled WGS sequence"/>
</dbReference>
<dbReference type="EMBL" id="JADOTX010000001">
    <property type="protein sequence ID" value="MBG6064974.1"/>
    <property type="molecule type" value="Genomic_DNA"/>
</dbReference>
<evidence type="ECO:0000256" key="1">
    <source>
        <dbReference type="SAM" id="MobiDB-lite"/>
    </source>
</evidence>
<protein>
    <submittedName>
        <fullName evidence="2">Uncharacterized protein</fullName>
    </submittedName>
</protein>
<keyword evidence="3" id="KW-1185">Reference proteome</keyword>
<proteinExistence type="predicted"/>
<reference evidence="2 3" key="1">
    <citation type="submission" date="2020-11" db="EMBL/GenBank/DDBJ databases">
        <title>Sequencing the genomes of 1000 actinobacteria strains.</title>
        <authorList>
            <person name="Klenk H.-P."/>
        </authorList>
    </citation>
    <scope>NUCLEOTIDE SEQUENCE [LARGE SCALE GENOMIC DNA]</scope>
    <source>
        <strain evidence="2 3">DSM 101692</strain>
    </source>
</reference>
<comment type="caution">
    <text evidence="2">The sequence shown here is derived from an EMBL/GenBank/DDBJ whole genome shotgun (WGS) entry which is preliminary data.</text>
</comment>
<gene>
    <name evidence="2" type="ORF">IW248_001261</name>
</gene>
<sequence length="278" mass="30113">MVADVVRVIEARYAMPLTVGLLHTPVGSDHVPGTNTIVLSPKYAAPELAAVADKLILYRLATAFEHLGVDTSTEEALLRHNEVQQQLWVLANPPPKPPSADVYRFYHGTNRCNYYGDGIQATGLMPGKAGSDIGCKRWEKHDVVSESKDKGWNTVTLDFNLALSYARQHTEWAMGKRRGEPTLRDVADEGGIVLAFDMPKSALDGNDAWRHDHSGDPNNFQTKEEIPARRIRVVEELGIPGPLKAVAPPPISTPAPKAASNSAAGAGRRRDVGAPTGS</sequence>
<dbReference type="RefSeq" id="WP_196926083.1">
    <property type="nucleotide sequence ID" value="NZ_JADOTX010000001.1"/>
</dbReference>
<evidence type="ECO:0000313" key="2">
    <source>
        <dbReference type="EMBL" id="MBG6064974.1"/>
    </source>
</evidence>
<accession>A0ABS0JDG4</accession>